<evidence type="ECO:0000313" key="2">
    <source>
        <dbReference type="EMBL" id="EGB04716.1"/>
    </source>
</evidence>
<name>F0YJM2_AURAN</name>
<dbReference type="InParanoid" id="F0YJM2"/>
<dbReference type="GeneID" id="20226040"/>
<dbReference type="AlphaFoldDB" id="F0YJM2"/>
<organism evidence="3">
    <name type="scientific">Aureococcus anophagefferens</name>
    <name type="common">Harmful bloom alga</name>
    <dbReference type="NCBI Taxonomy" id="44056"/>
    <lineage>
        <taxon>Eukaryota</taxon>
        <taxon>Sar</taxon>
        <taxon>Stramenopiles</taxon>
        <taxon>Ochrophyta</taxon>
        <taxon>Pelagophyceae</taxon>
        <taxon>Pelagomonadales</taxon>
        <taxon>Pelagomonadaceae</taxon>
        <taxon>Aureococcus</taxon>
    </lineage>
</organism>
<dbReference type="Proteomes" id="UP000002729">
    <property type="component" value="Unassembled WGS sequence"/>
</dbReference>
<evidence type="ECO:0000256" key="1">
    <source>
        <dbReference type="SAM" id="MobiDB-lite"/>
    </source>
</evidence>
<gene>
    <name evidence="2" type="ORF">AURANDRAFT_67020</name>
</gene>
<dbReference type="KEGG" id="aaf:AURANDRAFT_67020"/>
<evidence type="ECO:0000313" key="3">
    <source>
        <dbReference type="Proteomes" id="UP000002729"/>
    </source>
</evidence>
<sequence length="187" mass="20901">MVCSLSSGHHAKEYARDGQYKCEPKICSPLEEQHFTRKESLVAMSSESRSRRIRVPRNDRRTPTQRQAPILHVLQNDVKMTVVAVDRAKILDDVRVVELAQKLNLGVYSLEVSSLETVAPELLYRDECSRLPLPSLVNYRTAAASNDFTHYIFTELHSFPSAVAEFSALAARLQAFVGGRPAAGDSE</sequence>
<proteinExistence type="predicted"/>
<protein>
    <submittedName>
        <fullName evidence="2">Expressed protein</fullName>
    </submittedName>
</protein>
<dbReference type="EMBL" id="GL833148">
    <property type="protein sequence ID" value="EGB04716.1"/>
    <property type="molecule type" value="Genomic_DNA"/>
</dbReference>
<dbReference type="RefSeq" id="XP_009040630.1">
    <property type="nucleotide sequence ID" value="XM_009042382.1"/>
</dbReference>
<keyword evidence="3" id="KW-1185">Reference proteome</keyword>
<reference evidence="2 3" key="1">
    <citation type="journal article" date="2011" name="Proc. Natl. Acad. Sci. U.S.A.">
        <title>Niche of harmful alga Aureococcus anophagefferens revealed through ecogenomics.</title>
        <authorList>
            <person name="Gobler C.J."/>
            <person name="Berry D.L."/>
            <person name="Dyhrman S.T."/>
            <person name="Wilhelm S.W."/>
            <person name="Salamov A."/>
            <person name="Lobanov A.V."/>
            <person name="Zhang Y."/>
            <person name="Collier J.L."/>
            <person name="Wurch L.L."/>
            <person name="Kustka A.B."/>
            <person name="Dill B.D."/>
            <person name="Shah M."/>
            <person name="VerBerkmoes N.C."/>
            <person name="Kuo A."/>
            <person name="Terry A."/>
            <person name="Pangilinan J."/>
            <person name="Lindquist E.A."/>
            <person name="Lucas S."/>
            <person name="Paulsen I.T."/>
            <person name="Hattenrath-Lehmann T.K."/>
            <person name="Talmage S.C."/>
            <person name="Walker E.A."/>
            <person name="Koch F."/>
            <person name="Burson A.M."/>
            <person name="Marcoval M.A."/>
            <person name="Tang Y.Z."/>
            <person name="Lecleir G.R."/>
            <person name="Coyne K.J."/>
            <person name="Berg G.M."/>
            <person name="Bertrand E.M."/>
            <person name="Saito M.A."/>
            <person name="Gladyshev V.N."/>
            <person name="Grigoriev I.V."/>
        </authorList>
    </citation>
    <scope>NUCLEOTIDE SEQUENCE [LARGE SCALE GENOMIC DNA]</scope>
    <source>
        <strain evidence="3">CCMP 1984</strain>
    </source>
</reference>
<accession>F0YJM2</accession>
<feature type="region of interest" description="Disordered" evidence="1">
    <location>
        <begin position="45"/>
        <end position="65"/>
    </location>
</feature>